<organism evidence="1 2">
    <name type="scientific">Panaeolus cyanescens</name>
    <dbReference type="NCBI Taxonomy" id="181874"/>
    <lineage>
        <taxon>Eukaryota</taxon>
        <taxon>Fungi</taxon>
        <taxon>Dikarya</taxon>
        <taxon>Basidiomycota</taxon>
        <taxon>Agaricomycotina</taxon>
        <taxon>Agaricomycetes</taxon>
        <taxon>Agaricomycetidae</taxon>
        <taxon>Agaricales</taxon>
        <taxon>Agaricineae</taxon>
        <taxon>Galeropsidaceae</taxon>
        <taxon>Panaeolus</taxon>
    </lineage>
</organism>
<evidence type="ECO:0000313" key="1">
    <source>
        <dbReference type="EMBL" id="PPR04399.1"/>
    </source>
</evidence>
<keyword evidence="2" id="KW-1185">Reference proteome</keyword>
<dbReference type="AlphaFoldDB" id="A0A409YMV3"/>
<dbReference type="EMBL" id="NHTK01000952">
    <property type="protein sequence ID" value="PPR04399.1"/>
    <property type="molecule type" value="Genomic_DNA"/>
</dbReference>
<gene>
    <name evidence="1" type="ORF">CVT24_013208</name>
</gene>
<dbReference type="InParanoid" id="A0A409YMV3"/>
<name>A0A409YMV3_9AGAR</name>
<accession>A0A409YMV3</accession>
<proteinExistence type="predicted"/>
<dbReference type="OrthoDB" id="3010992at2759"/>
<protein>
    <submittedName>
        <fullName evidence="1">Uncharacterized protein</fullName>
    </submittedName>
</protein>
<sequence length="209" mass="23032">MPSVSKASLEAKSAYLSCVTEAVGIIGATVQKVDKDMEAAQVLGAAQSFLKTNDLQWHYAKTAEEHMPYFIRVCLTHSKRARELDEAVAREITLSMTSGIFKNKQSYLFCRQNRAIQCSSAAIQKSLESAELKETVSDLQAKLSAEKTACKDSLICENSLKDELKQLAQPKPQKNSPREREGFAATFKDCPGSTLKGESIKLVIFGTFD</sequence>
<evidence type="ECO:0000313" key="2">
    <source>
        <dbReference type="Proteomes" id="UP000284842"/>
    </source>
</evidence>
<comment type="caution">
    <text evidence="1">The sequence shown here is derived from an EMBL/GenBank/DDBJ whole genome shotgun (WGS) entry which is preliminary data.</text>
</comment>
<reference evidence="1 2" key="1">
    <citation type="journal article" date="2018" name="Evol. Lett.">
        <title>Horizontal gene cluster transfer increased hallucinogenic mushroom diversity.</title>
        <authorList>
            <person name="Reynolds H.T."/>
            <person name="Vijayakumar V."/>
            <person name="Gluck-Thaler E."/>
            <person name="Korotkin H.B."/>
            <person name="Matheny P.B."/>
            <person name="Slot J.C."/>
        </authorList>
    </citation>
    <scope>NUCLEOTIDE SEQUENCE [LARGE SCALE GENOMIC DNA]</scope>
    <source>
        <strain evidence="1 2">2629</strain>
    </source>
</reference>
<dbReference type="Proteomes" id="UP000284842">
    <property type="component" value="Unassembled WGS sequence"/>
</dbReference>